<sequence length="179" mass="21125">MPSGRTHDRITLWSLPWLVVLSLLLSRSGELTLIISSGFLFSGLMFGPDLDIYSVQYKRWGFLRWIWQPYQSMIRHRSWLSHGLLVGTFVRILYLSSVLILLGLPFILTIQLFWGNNWNKEQIFDEIWQLLTRVYPYEVIALIIGLELGAMSHSISDWLGSSYKRLKRRSKPQKRKKRR</sequence>
<reference evidence="2 3" key="1">
    <citation type="submission" date="2018-03" db="EMBL/GenBank/DDBJ databases">
        <title>The ancient ancestry and fast evolution of plastids.</title>
        <authorList>
            <person name="Moore K.R."/>
            <person name="Magnabosco C."/>
            <person name="Momper L."/>
            <person name="Gold D.A."/>
            <person name="Bosak T."/>
            <person name="Fournier G.P."/>
        </authorList>
    </citation>
    <scope>NUCLEOTIDE SEQUENCE [LARGE SCALE GENOMIC DNA]</scope>
    <source>
        <strain evidence="2 3">CCALA 016</strain>
    </source>
</reference>
<dbReference type="OrthoDB" id="69351at2"/>
<comment type="caution">
    <text evidence="2">The sequence shown here is derived from an EMBL/GenBank/DDBJ whole genome shotgun (WGS) entry which is preliminary data.</text>
</comment>
<reference evidence="2 3" key="2">
    <citation type="submission" date="2018-03" db="EMBL/GenBank/DDBJ databases">
        <authorList>
            <person name="Keele B.F."/>
        </authorList>
    </citation>
    <scope>NUCLEOTIDE SEQUENCE [LARGE SCALE GENOMIC DNA]</scope>
    <source>
        <strain evidence="2 3">CCALA 016</strain>
    </source>
</reference>
<keyword evidence="3" id="KW-1185">Reference proteome</keyword>
<feature type="transmembrane region" description="Helical" evidence="1">
    <location>
        <begin position="92"/>
        <end position="114"/>
    </location>
</feature>
<dbReference type="AlphaFoldDB" id="A0A2T1LXC4"/>
<evidence type="ECO:0000313" key="3">
    <source>
        <dbReference type="Proteomes" id="UP000239001"/>
    </source>
</evidence>
<dbReference type="PANTHER" id="PTHR39085">
    <property type="entry name" value="SLL0924 PROTEIN"/>
    <property type="match status" value="1"/>
</dbReference>
<dbReference type="RefSeq" id="WP_106457270.1">
    <property type="nucleotide sequence ID" value="NZ_PXOH01000012.1"/>
</dbReference>
<dbReference type="Pfam" id="PF09988">
    <property type="entry name" value="DUF2227"/>
    <property type="match status" value="1"/>
</dbReference>
<protein>
    <submittedName>
        <fullName evidence="2">Metal-binding protein</fullName>
    </submittedName>
</protein>
<accession>A0A2T1LXC4</accession>
<dbReference type="InterPro" id="IPR019250">
    <property type="entry name" value="DUF2227_metal-bd"/>
</dbReference>
<gene>
    <name evidence="2" type="ORF">C7H19_12800</name>
</gene>
<organism evidence="2 3">
    <name type="scientific">Aphanothece hegewaldii CCALA 016</name>
    <dbReference type="NCBI Taxonomy" id="2107694"/>
    <lineage>
        <taxon>Bacteria</taxon>
        <taxon>Bacillati</taxon>
        <taxon>Cyanobacteriota</taxon>
        <taxon>Cyanophyceae</taxon>
        <taxon>Oscillatoriophycideae</taxon>
        <taxon>Chroococcales</taxon>
        <taxon>Aphanothecaceae</taxon>
        <taxon>Aphanothece</taxon>
    </lineage>
</organism>
<dbReference type="Proteomes" id="UP000239001">
    <property type="component" value="Unassembled WGS sequence"/>
</dbReference>
<proteinExistence type="predicted"/>
<evidence type="ECO:0000256" key="1">
    <source>
        <dbReference type="SAM" id="Phobius"/>
    </source>
</evidence>
<keyword evidence="1" id="KW-1133">Transmembrane helix</keyword>
<feature type="transmembrane region" description="Helical" evidence="1">
    <location>
        <begin position="134"/>
        <end position="159"/>
    </location>
</feature>
<keyword evidence="1" id="KW-0812">Transmembrane</keyword>
<evidence type="ECO:0000313" key="2">
    <source>
        <dbReference type="EMBL" id="PSF36839.1"/>
    </source>
</evidence>
<name>A0A2T1LXC4_9CHRO</name>
<dbReference type="EMBL" id="PXOH01000012">
    <property type="protein sequence ID" value="PSF36839.1"/>
    <property type="molecule type" value="Genomic_DNA"/>
</dbReference>
<dbReference type="PANTHER" id="PTHR39085:SF1">
    <property type="entry name" value="SLL0924 PROTEIN"/>
    <property type="match status" value="1"/>
</dbReference>
<keyword evidence="1" id="KW-0472">Membrane</keyword>